<dbReference type="RefSeq" id="WP_244740295.1">
    <property type="nucleotide sequence ID" value="NZ_CP095071.1"/>
</dbReference>
<dbReference type="SMART" id="SM00448">
    <property type="entry name" value="REC"/>
    <property type="match status" value="1"/>
</dbReference>
<accession>A0ABY4GHG4</accession>
<organism evidence="3 4">
    <name type="scientific">Gracilibacillus salinarum</name>
    <dbReference type="NCBI Taxonomy" id="2932255"/>
    <lineage>
        <taxon>Bacteria</taxon>
        <taxon>Bacillati</taxon>
        <taxon>Bacillota</taxon>
        <taxon>Bacilli</taxon>
        <taxon>Bacillales</taxon>
        <taxon>Bacillaceae</taxon>
        <taxon>Gracilibacillus</taxon>
    </lineage>
</organism>
<name>A0ABY4GHG4_9BACI</name>
<feature type="modified residue" description="4-aspartylphosphate" evidence="1">
    <location>
        <position position="55"/>
    </location>
</feature>
<feature type="domain" description="Response regulatory" evidence="2">
    <location>
        <begin position="3"/>
        <end position="120"/>
    </location>
</feature>
<reference evidence="3 4" key="1">
    <citation type="submission" date="2022-04" db="EMBL/GenBank/DDBJ databases">
        <title>Gracilibacillus sp. isolated from saltern.</title>
        <authorList>
            <person name="Won M."/>
            <person name="Lee C.-M."/>
            <person name="Woen H.-Y."/>
            <person name="Kwon S.-W."/>
        </authorList>
    </citation>
    <scope>NUCLEOTIDE SEQUENCE [LARGE SCALE GENOMIC DNA]</scope>
    <source>
        <strain evidence="3 4">SSPM10-3</strain>
    </source>
</reference>
<dbReference type="InterPro" id="IPR052048">
    <property type="entry name" value="ST_Response_Regulator"/>
</dbReference>
<evidence type="ECO:0000313" key="3">
    <source>
        <dbReference type="EMBL" id="UOQ83420.1"/>
    </source>
</evidence>
<dbReference type="PANTHER" id="PTHR43228:SF1">
    <property type="entry name" value="TWO-COMPONENT RESPONSE REGULATOR ARR22"/>
    <property type="match status" value="1"/>
</dbReference>
<dbReference type="CDD" id="cd17536">
    <property type="entry name" value="REC_YesN-like"/>
    <property type="match status" value="1"/>
</dbReference>
<dbReference type="PROSITE" id="PS50110">
    <property type="entry name" value="RESPONSE_REGULATORY"/>
    <property type="match status" value="1"/>
</dbReference>
<evidence type="ECO:0000259" key="2">
    <source>
        <dbReference type="PROSITE" id="PS50110"/>
    </source>
</evidence>
<evidence type="ECO:0000313" key="4">
    <source>
        <dbReference type="Proteomes" id="UP000831537"/>
    </source>
</evidence>
<dbReference type="EMBL" id="CP095071">
    <property type="protein sequence ID" value="UOQ83420.1"/>
    <property type="molecule type" value="Genomic_DNA"/>
</dbReference>
<dbReference type="Gene3D" id="3.40.50.2300">
    <property type="match status" value="1"/>
</dbReference>
<dbReference type="SUPFAM" id="SSF52172">
    <property type="entry name" value="CheY-like"/>
    <property type="match status" value="1"/>
</dbReference>
<gene>
    <name evidence="3" type="ORF">MUN87_11670</name>
</gene>
<protein>
    <submittedName>
        <fullName evidence="3">Response regulator</fullName>
    </submittedName>
</protein>
<keyword evidence="1" id="KW-0597">Phosphoprotein</keyword>
<keyword evidence="4" id="KW-1185">Reference proteome</keyword>
<dbReference type="Proteomes" id="UP000831537">
    <property type="component" value="Chromosome"/>
</dbReference>
<dbReference type="InterPro" id="IPR011006">
    <property type="entry name" value="CheY-like_superfamily"/>
</dbReference>
<dbReference type="Pfam" id="PF00072">
    <property type="entry name" value="Response_reg"/>
    <property type="match status" value="1"/>
</dbReference>
<sequence length="277" mass="32576">MYRVVLVDDDALVIEFLRRMIPWQQCGFEVIASFKDSQQALTYLENNSFDVLITDIGMPRLNGIELISQLRQQNITSYNIILSCHDEFRFAQQALKLEAYDYILKESMEEEHLMTVLEQLKDTIDQDRLSVSKQHKLTKFLEDNNALLKAKFLEKVMQEDQLQHTDWLKEQEQLLGINFCQEAYTVVLTYIDQYYDAMEHYANDTILQFAVNNIVEEVLGEYQQHVQVFYLKGRFLMLFPNGAEGIRYTMEKIHAHMEQFLHISVTSVVSDADLQHQ</sequence>
<proteinExistence type="predicted"/>
<evidence type="ECO:0000256" key="1">
    <source>
        <dbReference type="PROSITE-ProRule" id="PRU00169"/>
    </source>
</evidence>
<dbReference type="InterPro" id="IPR001789">
    <property type="entry name" value="Sig_transdc_resp-reg_receiver"/>
</dbReference>
<dbReference type="PANTHER" id="PTHR43228">
    <property type="entry name" value="TWO-COMPONENT RESPONSE REGULATOR"/>
    <property type="match status" value="1"/>
</dbReference>